<proteinExistence type="predicted"/>
<dbReference type="Proteomes" id="UP001396334">
    <property type="component" value="Unassembled WGS sequence"/>
</dbReference>
<accession>A0ABR1Z8M5</accession>
<reference evidence="1 2" key="1">
    <citation type="journal article" date="2024" name="G3 (Bethesda)">
        <title>Genome assembly of Hibiscus sabdariffa L. provides insights into metabolisms of medicinal natural products.</title>
        <authorList>
            <person name="Kim T."/>
        </authorList>
    </citation>
    <scope>NUCLEOTIDE SEQUENCE [LARGE SCALE GENOMIC DNA]</scope>
    <source>
        <strain evidence="1">TK-2024</strain>
        <tissue evidence="1">Old leaves</tissue>
    </source>
</reference>
<gene>
    <name evidence="1" type="ORF">V6N11_063162</name>
</gene>
<evidence type="ECO:0000313" key="1">
    <source>
        <dbReference type="EMBL" id="KAK8475951.1"/>
    </source>
</evidence>
<dbReference type="Pfam" id="PF14223">
    <property type="entry name" value="Retrotran_gag_2"/>
    <property type="match status" value="1"/>
</dbReference>
<comment type="caution">
    <text evidence="1">The sequence shown here is derived from an EMBL/GenBank/DDBJ whole genome shotgun (WGS) entry which is preliminary data.</text>
</comment>
<name>A0ABR1Z8M5_9ROSI</name>
<dbReference type="PANTHER" id="PTHR35317:SF35">
    <property type="entry name" value="DUF4219 DOMAIN-CONTAINING PROTEIN"/>
    <property type="match status" value="1"/>
</dbReference>
<organism evidence="1 2">
    <name type="scientific">Hibiscus sabdariffa</name>
    <name type="common">roselle</name>
    <dbReference type="NCBI Taxonomy" id="183260"/>
    <lineage>
        <taxon>Eukaryota</taxon>
        <taxon>Viridiplantae</taxon>
        <taxon>Streptophyta</taxon>
        <taxon>Embryophyta</taxon>
        <taxon>Tracheophyta</taxon>
        <taxon>Spermatophyta</taxon>
        <taxon>Magnoliopsida</taxon>
        <taxon>eudicotyledons</taxon>
        <taxon>Gunneridae</taxon>
        <taxon>Pentapetalae</taxon>
        <taxon>rosids</taxon>
        <taxon>malvids</taxon>
        <taxon>Malvales</taxon>
        <taxon>Malvaceae</taxon>
        <taxon>Malvoideae</taxon>
        <taxon>Hibiscus</taxon>
    </lineage>
</organism>
<evidence type="ECO:0000313" key="2">
    <source>
        <dbReference type="Proteomes" id="UP001396334"/>
    </source>
</evidence>
<evidence type="ECO:0008006" key="3">
    <source>
        <dbReference type="Google" id="ProtNLM"/>
    </source>
</evidence>
<dbReference type="EMBL" id="JBBPBN010002474">
    <property type="protein sequence ID" value="KAK8475951.1"/>
    <property type="molecule type" value="Genomic_DNA"/>
</dbReference>
<protein>
    <recommendedName>
        <fullName evidence="3">DUF4219 domain-containing protein</fullName>
    </recommendedName>
</protein>
<sequence>MRSKDKSDPGTLALNHQDALNFTIAYNTALTKINLPPKESKDDFQFASLDASFLITGSHKATKFRLAPSGKPKYSEGKSKVRYQLGVNNNMGTNSSSSSQLPIPLFNGEKYQFWGVKMQTLFKSQDLWELVEEGIPETDDAAKTKENKKKDAKALYLLQQAIHDDIFPTILSASSSREAWLTLQQEY</sequence>
<dbReference type="PANTHER" id="PTHR35317">
    <property type="entry name" value="OS04G0629600 PROTEIN"/>
    <property type="match status" value="1"/>
</dbReference>
<keyword evidence="2" id="KW-1185">Reference proteome</keyword>